<evidence type="ECO:0000256" key="4">
    <source>
        <dbReference type="ARBA" id="ARBA00022475"/>
    </source>
</evidence>
<dbReference type="Pfam" id="PF12698">
    <property type="entry name" value="ABC2_membrane_3"/>
    <property type="match status" value="1"/>
</dbReference>
<dbReference type="InterPro" id="IPR047817">
    <property type="entry name" value="ABC2_TM_bact-type"/>
</dbReference>
<evidence type="ECO:0000256" key="7">
    <source>
        <dbReference type="ARBA" id="ARBA00023136"/>
    </source>
</evidence>
<keyword evidence="4" id="KW-1003">Cell membrane</keyword>
<keyword evidence="3" id="KW-0813">Transport</keyword>
<dbReference type="PROSITE" id="PS51012">
    <property type="entry name" value="ABC_TM2"/>
    <property type="match status" value="1"/>
</dbReference>
<feature type="transmembrane region" description="Helical" evidence="8">
    <location>
        <begin position="311"/>
        <end position="329"/>
    </location>
</feature>
<dbReference type="PANTHER" id="PTHR30294:SF38">
    <property type="entry name" value="TRANSPORT PERMEASE PROTEIN"/>
    <property type="match status" value="1"/>
</dbReference>
<feature type="transmembrane region" description="Helical" evidence="8">
    <location>
        <begin position="369"/>
        <end position="387"/>
    </location>
</feature>
<keyword evidence="5 8" id="KW-0812">Transmembrane</keyword>
<evidence type="ECO:0000256" key="6">
    <source>
        <dbReference type="ARBA" id="ARBA00022989"/>
    </source>
</evidence>
<feature type="transmembrane region" description="Helical" evidence="8">
    <location>
        <begin position="276"/>
        <end position="299"/>
    </location>
</feature>
<keyword evidence="6 8" id="KW-1133">Transmembrane helix</keyword>
<keyword evidence="7 8" id="KW-0472">Membrane</keyword>
<feature type="transmembrane region" description="Helical" evidence="8">
    <location>
        <begin position="202"/>
        <end position="222"/>
    </location>
</feature>
<protein>
    <recommendedName>
        <fullName evidence="9">ABC transmembrane type-2 domain-containing protein</fullName>
    </recommendedName>
</protein>
<evidence type="ECO:0000313" key="10">
    <source>
        <dbReference type="EMBL" id="GHO45803.1"/>
    </source>
</evidence>
<comment type="similarity">
    <text evidence="2">Belongs to the ABC-2 integral membrane protein family.</text>
</comment>
<evidence type="ECO:0000256" key="5">
    <source>
        <dbReference type="ARBA" id="ARBA00022692"/>
    </source>
</evidence>
<evidence type="ECO:0000256" key="8">
    <source>
        <dbReference type="SAM" id="Phobius"/>
    </source>
</evidence>
<comment type="caution">
    <text evidence="10">The sequence shown here is derived from an EMBL/GenBank/DDBJ whole genome shotgun (WGS) entry which is preliminary data.</text>
</comment>
<reference evidence="10" key="1">
    <citation type="submission" date="2020-10" db="EMBL/GenBank/DDBJ databases">
        <title>Taxonomic study of unclassified bacteria belonging to the class Ktedonobacteria.</title>
        <authorList>
            <person name="Yabe S."/>
            <person name="Wang C.M."/>
            <person name="Zheng Y."/>
            <person name="Sakai Y."/>
            <person name="Cavaletti L."/>
            <person name="Monciardini P."/>
            <person name="Donadio S."/>
        </authorList>
    </citation>
    <scope>NUCLEOTIDE SEQUENCE</scope>
    <source>
        <strain evidence="10">SOSP1-1</strain>
    </source>
</reference>
<sequence>MLIVPLILISVVGFAFGSFYGDGSSQIQIKVALNNQETAQDAFLGKSIINALKINTSQLVINVNEYASPEEVKQQVSASDNAANVGIVIPTGASQTLLNNLQQSVTPKNLVQIYTLPNSNDLRVTVVQNIVNRVVQAQLVGSAGVGQVQQVCQQSGNRCAPNTIDPAAISAAVAKAATESDQATQTLTAGKIITVGPFDQALPGYAIFFSLFGLNAVAATILQEKEDGTFRRLLIAPIQKYALLGGKMLAQWIVTMAQLSIIFIVGYFIFKVHINDWLAVSLLLMSTSFAATGLGMLLVSVVRTRAQINPVVSLVVLVTSAIGGAWWPLFLEPTWLQQLAKIGITAWAMEGLNGSMILGKSFMEVLPDILGLLVYGLICLALSLRLFSFQQKTAVVK</sequence>
<feature type="domain" description="ABC transmembrane type-2" evidence="9">
    <location>
        <begin position="157"/>
        <end position="390"/>
    </location>
</feature>
<dbReference type="GO" id="GO:0005886">
    <property type="term" value="C:plasma membrane"/>
    <property type="evidence" value="ECO:0007669"/>
    <property type="project" value="UniProtKB-SubCell"/>
</dbReference>
<dbReference type="GO" id="GO:0140359">
    <property type="term" value="F:ABC-type transporter activity"/>
    <property type="evidence" value="ECO:0007669"/>
    <property type="project" value="InterPro"/>
</dbReference>
<accession>A0A8J3I322</accession>
<keyword evidence="11" id="KW-1185">Reference proteome</keyword>
<evidence type="ECO:0000259" key="9">
    <source>
        <dbReference type="PROSITE" id="PS51012"/>
    </source>
</evidence>
<evidence type="ECO:0000256" key="1">
    <source>
        <dbReference type="ARBA" id="ARBA00004651"/>
    </source>
</evidence>
<evidence type="ECO:0000256" key="3">
    <source>
        <dbReference type="ARBA" id="ARBA00022448"/>
    </source>
</evidence>
<proteinExistence type="inferred from homology"/>
<comment type="subcellular location">
    <subcellularLocation>
        <location evidence="1">Cell membrane</location>
        <topology evidence="1">Multi-pass membrane protein</topology>
    </subcellularLocation>
</comment>
<name>A0A8J3I322_9CHLR</name>
<evidence type="ECO:0000313" key="11">
    <source>
        <dbReference type="Proteomes" id="UP000612362"/>
    </source>
</evidence>
<dbReference type="EMBL" id="BNJF01000002">
    <property type="protein sequence ID" value="GHO45803.1"/>
    <property type="molecule type" value="Genomic_DNA"/>
</dbReference>
<dbReference type="PANTHER" id="PTHR30294">
    <property type="entry name" value="MEMBRANE COMPONENT OF ABC TRANSPORTER YHHJ-RELATED"/>
    <property type="match status" value="1"/>
</dbReference>
<organism evidence="10 11">
    <name type="scientific">Ktedonospora formicarum</name>
    <dbReference type="NCBI Taxonomy" id="2778364"/>
    <lineage>
        <taxon>Bacteria</taxon>
        <taxon>Bacillati</taxon>
        <taxon>Chloroflexota</taxon>
        <taxon>Ktedonobacteria</taxon>
        <taxon>Ktedonobacterales</taxon>
        <taxon>Ktedonobacteraceae</taxon>
        <taxon>Ktedonospora</taxon>
    </lineage>
</organism>
<dbReference type="InterPro" id="IPR051449">
    <property type="entry name" value="ABC-2_transporter_component"/>
</dbReference>
<dbReference type="InterPro" id="IPR013525">
    <property type="entry name" value="ABC2_TM"/>
</dbReference>
<gene>
    <name evidence="10" type="ORF">KSX_39660</name>
</gene>
<dbReference type="Proteomes" id="UP000612362">
    <property type="component" value="Unassembled WGS sequence"/>
</dbReference>
<feature type="transmembrane region" description="Helical" evidence="8">
    <location>
        <begin position="249"/>
        <end position="270"/>
    </location>
</feature>
<evidence type="ECO:0000256" key="2">
    <source>
        <dbReference type="ARBA" id="ARBA00007783"/>
    </source>
</evidence>
<dbReference type="AlphaFoldDB" id="A0A8J3I322"/>